<feature type="region of interest" description="Disordered" evidence="1">
    <location>
        <begin position="150"/>
        <end position="172"/>
    </location>
</feature>
<feature type="region of interest" description="Disordered" evidence="1">
    <location>
        <begin position="30"/>
        <end position="55"/>
    </location>
</feature>
<proteinExistence type="predicted"/>
<dbReference type="Proteomes" id="UP000712600">
    <property type="component" value="Unassembled WGS sequence"/>
</dbReference>
<sequence>MRTTVQLGADPKISPEKKNVTKVITNRQIEAVSESPARQNQNTDVSVSEPSPTVKPSEHLVHVFAPVTKPPAMQRKQGLPQLAASTKRRNVERFSIVSSPPIITTIAHELQTVEDRSSFRVSGKTKPEHRRICFGAFTHRQAIRALGSCFRSGNQAPGNAEKTGPPSTRRLH</sequence>
<reference evidence="2" key="1">
    <citation type="submission" date="2019-12" db="EMBL/GenBank/DDBJ databases">
        <title>Genome sequencing and annotation of Brassica cretica.</title>
        <authorList>
            <person name="Studholme D.J."/>
            <person name="Sarris P."/>
        </authorList>
    </citation>
    <scope>NUCLEOTIDE SEQUENCE</scope>
    <source>
        <strain evidence="2">PFS-109/04</strain>
        <tissue evidence="2">Leaf</tissue>
    </source>
</reference>
<dbReference type="EMBL" id="QGKX02000095">
    <property type="protein sequence ID" value="KAF3572628.1"/>
    <property type="molecule type" value="Genomic_DNA"/>
</dbReference>
<evidence type="ECO:0000313" key="3">
    <source>
        <dbReference type="Proteomes" id="UP000712600"/>
    </source>
</evidence>
<accession>A0A8S9RHR9</accession>
<evidence type="ECO:0000256" key="1">
    <source>
        <dbReference type="SAM" id="MobiDB-lite"/>
    </source>
</evidence>
<name>A0A8S9RHR9_BRACR</name>
<comment type="caution">
    <text evidence="2">The sequence shown here is derived from an EMBL/GenBank/DDBJ whole genome shotgun (WGS) entry which is preliminary data.</text>
</comment>
<organism evidence="2 3">
    <name type="scientific">Brassica cretica</name>
    <name type="common">Mustard</name>
    <dbReference type="NCBI Taxonomy" id="69181"/>
    <lineage>
        <taxon>Eukaryota</taxon>
        <taxon>Viridiplantae</taxon>
        <taxon>Streptophyta</taxon>
        <taxon>Embryophyta</taxon>
        <taxon>Tracheophyta</taxon>
        <taxon>Spermatophyta</taxon>
        <taxon>Magnoliopsida</taxon>
        <taxon>eudicotyledons</taxon>
        <taxon>Gunneridae</taxon>
        <taxon>Pentapetalae</taxon>
        <taxon>rosids</taxon>
        <taxon>malvids</taxon>
        <taxon>Brassicales</taxon>
        <taxon>Brassicaceae</taxon>
        <taxon>Brassiceae</taxon>
        <taxon>Brassica</taxon>
    </lineage>
</organism>
<gene>
    <name evidence="2" type="ORF">F2Q69_00062793</name>
</gene>
<evidence type="ECO:0000313" key="2">
    <source>
        <dbReference type="EMBL" id="KAF3572628.1"/>
    </source>
</evidence>
<protein>
    <submittedName>
        <fullName evidence="2">Uncharacterized protein</fullName>
    </submittedName>
</protein>
<feature type="compositionally biased region" description="Polar residues" evidence="1">
    <location>
        <begin position="36"/>
        <end position="51"/>
    </location>
</feature>
<dbReference type="AlphaFoldDB" id="A0A8S9RHR9"/>